<name>A0ABV5FBR2_9FLAO</name>
<feature type="signal peptide" evidence="1">
    <location>
        <begin position="1"/>
        <end position="25"/>
    </location>
</feature>
<keyword evidence="3" id="KW-1185">Reference proteome</keyword>
<sequence>MKNLQITLKPLIFLLALGISFTSCSSDDSEGEDAPIANVPPIELDCNYFSSGNIHLENVPGASVDYIISCDPKIKGDILIDAGVVIAFEKNAGLQFIDDANYKIEMNGTAEDPIILTGTEKNKGHWRGLLMTSDNPSNIMSHVTVEYAGQIRPGGWNYKGAVIGSWGGVMDFDNCTIQECQEIGLHWVGYASTLNISNSTFTKNDVPIVTNPNYINSIDETSTYKGNVNDYILLERTDVNKDITFHNIDVPFFSNGFKPNNDAKRRFTFAPGVTLIMDAGSEIRFSNAFSYQHETIMVGTADNRITIKGKEDVAGYWKGLSIESNSPLNEIGYLDISNAGQTTGYPNGAIKLGYKDYLKIHDVNFINCTEYGMSINYYYGYNFHLEYSNLTLDNTPKLFSDWLGAEVVDPFNP</sequence>
<accession>A0ABV5FBR2</accession>
<dbReference type="PROSITE" id="PS51257">
    <property type="entry name" value="PROKAR_LIPOPROTEIN"/>
    <property type="match status" value="1"/>
</dbReference>
<dbReference type="InterPro" id="IPR011050">
    <property type="entry name" value="Pectin_lyase_fold/virulence"/>
</dbReference>
<dbReference type="RefSeq" id="WP_379861109.1">
    <property type="nucleotide sequence ID" value="NZ_JBHMFC010000034.1"/>
</dbReference>
<dbReference type="EMBL" id="JBHMFC010000034">
    <property type="protein sequence ID" value="MFB9056897.1"/>
    <property type="molecule type" value="Genomic_DNA"/>
</dbReference>
<keyword evidence="1" id="KW-0732">Signal</keyword>
<evidence type="ECO:0000313" key="2">
    <source>
        <dbReference type="EMBL" id="MFB9056897.1"/>
    </source>
</evidence>
<evidence type="ECO:0000313" key="3">
    <source>
        <dbReference type="Proteomes" id="UP001589585"/>
    </source>
</evidence>
<reference evidence="2 3" key="1">
    <citation type="submission" date="2024-09" db="EMBL/GenBank/DDBJ databases">
        <authorList>
            <person name="Sun Q."/>
            <person name="Mori K."/>
        </authorList>
    </citation>
    <scope>NUCLEOTIDE SEQUENCE [LARGE SCALE GENOMIC DNA]</scope>
    <source>
        <strain evidence="2 3">CECT 8622</strain>
    </source>
</reference>
<comment type="caution">
    <text evidence="2">The sequence shown here is derived from an EMBL/GenBank/DDBJ whole genome shotgun (WGS) entry which is preliminary data.</text>
</comment>
<dbReference type="SUPFAM" id="SSF51126">
    <property type="entry name" value="Pectin lyase-like"/>
    <property type="match status" value="1"/>
</dbReference>
<organism evidence="2 3">
    <name type="scientific">Mariniflexile ostreae</name>
    <dbReference type="NCBI Taxonomy" id="1520892"/>
    <lineage>
        <taxon>Bacteria</taxon>
        <taxon>Pseudomonadati</taxon>
        <taxon>Bacteroidota</taxon>
        <taxon>Flavobacteriia</taxon>
        <taxon>Flavobacteriales</taxon>
        <taxon>Flavobacteriaceae</taxon>
        <taxon>Mariniflexile</taxon>
    </lineage>
</organism>
<evidence type="ECO:0000256" key="1">
    <source>
        <dbReference type="SAM" id="SignalP"/>
    </source>
</evidence>
<dbReference type="Proteomes" id="UP001589585">
    <property type="component" value="Unassembled WGS sequence"/>
</dbReference>
<feature type="chain" id="PRO_5046711880" description="Right handed beta helix region" evidence="1">
    <location>
        <begin position="26"/>
        <end position="413"/>
    </location>
</feature>
<gene>
    <name evidence="2" type="ORF">ACFFU9_09100</name>
</gene>
<proteinExistence type="predicted"/>
<evidence type="ECO:0008006" key="4">
    <source>
        <dbReference type="Google" id="ProtNLM"/>
    </source>
</evidence>
<protein>
    <recommendedName>
        <fullName evidence="4">Right handed beta helix region</fullName>
    </recommendedName>
</protein>